<dbReference type="EMBL" id="CP126114">
    <property type="protein sequence ID" value="WHY84542.1"/>
    <property type="molecule type" value="Genomic_DNA"/>
</dbReference>
<evidence type="ECO:0000259" key="1">
    <source>
        <dbReference type="Pfam" id="PF13119"/>
    </source>
</evidence>
<dbReference type="InterPro" id="IPR025003">
    <property type="entry name" value="DUF3973"/>
</dbReference>
<evidence type="ECO:0000313" key="2">
    <source>
        <dbReference type="EMBL" id="WHY84542.1"/>
    </source>
</evidence>
<gene>
    <name evidence="2" type="ORF">QNH39_17995</name>
</gene>
<dbReference type="Pfam" id="PF13119">
    <property type="entry name" value="DUF3973"/>
    <property type="match status" value="1"/>
</dbReference>
<dbReference type="KEGG" id="nnv:QNH39_17995"/>
<protein>
    <submittedName>
        <fullName evidence="2">DUF3973 domain-containing protein</fullName>
    </submittedName>
</protein>
<evidence type="ECO:0000313" key="3">
    <source>
        <dbReference type="Proteomes" id="UP001178288"/>
    </source>
</evidence>
<name>A0AA95MJZ8_9BACI</name>
<dbReference type="RefSeq" id="WP_082804958.1">
    <property type="nucleotide sequence ID" value="NZ_CP126114.1"/>
</dbReference>
<proteinExistence type="predicted"/>
<dbReference type="AlphaFoldDB" id="A0AA95MJZ8"/>
<sequence length="56" mass="6796">MFYCIVCSKLHKQKLVDSRVFKNGFYIDPFRGQKFPLGICEVNKNLEWYWDDFKIS</sequence>
<keyword evidence="3" id="KW-1185">Reference proteome</keyword>
<dbReference type="Proteomes" id="UP001178288">
    <property type="component" value="Chromosome"/>
</dbReference>
<accession>A0AA95MJZ8</accession>
<feature type="domain" description="DUF3973" evidence="1">
    <location>
        <begin position="1"/>
        <end position="40"/>
    </location>
</feature>
<reference evidence="2" key="1">
    <citation type="submission" date="2023-05" db="EMBL/GenBank/DDBJ databases">
        <title>Comparative genomics of Bacillaceae isolates and their secondary metabolite potential.</title>
        <authorList>
            <person name="Song L."/>
            <person name="Nielsen L.J."/>
            <person name="Mohite O."/>
            <person name="Xu X."/>
            <person name="Weber T."/>
            <person name="Kovacs A.T."/>
        </authorList>
    </citation>
    <scope>NUCLEOTIDE SEQUENCE</scope>
    <source>
        <strain evidence="2">XLM17</strain>
    </source>
</reference>
<organism evidence="2 3">
    <name type="scientific">Neobacillus novalis</name>
    <dbReference type="NCBI Taxonomy" id="220687"/>
    <lineage>
        <taxon>Bacteria</taxon>
        <taxon>Bacillati</taxon>
        <taxon>Bacillota</taxon>
        <taxon>Bacilli</taxon>
        <taxon>Bacillales</taxon>
        <taxon>Bacillaceae</taxon>
        <taxon>Neobacillus</taxon>
    </lineage>
</organism>